<organism evidence="2 3">
    <name type="scientific">Devosia riboflavina</name>
    <dbReference type="NCBI Taxonomy" id="46914"/>
    <lineage>
        <taxon>Bacteria</taxon>
        <taxon>Pseudomonadati</taxon>
        <taxon>Pseudomonadota</taxon>
        <taxon>Alphaproteobacteria</taxon>
        <taxon>Hyphomicrobiales</taxon>
        <taxon>Devosiaceae</taxon>
        <taxon>Devosia</taxon>
    </lineage>
</organism>
<reference evidence="2 3" key="1">
    <citation type="submission" date="2014-08" db="EMBL/GenBank/DDBJ databases">
        <authorList>
            <person name="Hassan Y.I."/>
            <person name="Lepp D."/>
            <person name="Zhou T."/>
        </authorList>
    </citation>
    <scope>NUCLEOTIDE SEQUENCE [LARGE SCALE GENOMIC DNA]</scope>
    <source>
        <strain evidence="2 3">IFO13584</strain>
    </source>
</reference>
<keyword evidence="3" id="KW-1185">Reference proteome</keyword>
<accession>A0A087M3D9</accession>
<name>A0A087M3D9_9HYPH</name>
<gene>
    <name evidence="2" type="ORF">JP75_07445</name>
</gene>
<dbReference type="GO" id="GO:0045892">
    <property type="term" value="P:negative regulation of DNA-templated transcription"/>
    <property type="evidence" value="ECO:0007669"/>
    <property type="project" value="TreeGrafter"/>
</dbReference>
<dbReference type="Proteomes" id="UP000028981">
    <property type="component" value="Unassembled WGS sequence"/>
</dbReference>
<evidence type="ECO:0000313" key="2">
    <source>
        <dbReference type="EMBL" id="KFL31392.1"/>
    </source>
</evidence>
<dbReference type="GO" id="GO:0003700">
    <property type="term" value="F:DNA-binding transcription factor activity"/>
    <property type="evidence" value="ECO:0007669"/>
    <property type="project" value="InterPro"/>
</dbReference>
<evidence type="ECO:0000313" key="3">
    <source>
        <dbReference type="Proteomes" id="UP000028981"/>
    </source>
</evidence>
<comment type="caution">
    <text evidence="2">The sequence shown here is derived from an EMBL/GenBank/DDBJ whole genome shotgun (WGS) entry which is preliminary data.</text>
</comment>
<dbReference type="InterPro" id="IPR000835">
    <property type="entry name" value="HTH_MarR-typ"/>
</dbReference>
<proteinExistence type="predicted"/>
<dbReference type="SMART" id="SM00346">
    <property type="entry name" value="HTH_ICLR"/>
    <property type="match status" value="1"/>
</dbReference>
<dbReference type="InterPro" id="IPR036390">
    <property type="entry name" value="WH_DNA-bd_sf"/>
</dbReference>
<protein>
    <recommendedName>
        <fullName evidence="1">HTH iclR-type domain-containing protein</fullName>
    </recommendedName>
</protein>
<dbReference type="PANTHER" id="PTHR30136">
    <property type="entry name" value="HELIX-TURN-HELIX TRANSCRIPTIONAL REGULATOR, ICLR FAMILY"/>
    <property type="match status" value="1"/>
</dbReference>
<dbReference type="PANTHER" id="PTHR30136:SF35">
    <property type="entry name" value="HTH-TYPE TRANSCRIPTIONAL REGULATOR RV1719"/>
    <property type="match status" value="1"/>
</dbReference>
<dbReference type="Gene3D" id="1.10.10.10">
    <property type="entry name" value="Winged helix-like DNA-binding domain superfamily/Winged helix DNA-binding domain"/>
    <property type="match status" value="1"/>
</dbReference>
<dbReference type="STRING" id="46914.JP75_07445"/>
<sequence>MSTSQEAAGMAVLCRILAQLSAGEPMSVSDLIKAEDLPRSTTFDVVKRMEERGFVARVPDGRLALGLRAGAFGYAYYGLGRLFNTAQAMLPWLRDETGATVALDANDGVHFVTIGLWAAPWYRSDMPGHRLTTIPIYRSLGNQPARLRLLQEARTEEGGVAEASRLAEGIARRLAEALVAETAS</sequence>
<dbReference type="Pfam" id="PF01047">
    <property type="entry name" value="MarR"/>
    <property type="match status" value="1"/>
</dbReference>
<dbReference type="InterPro" id="IPR036388">
    <property type="entry name" value="WH-like_DNA-bd_sf"/>
</dbReference>
<dbReference type="SUPFAM" id="SSF46785">
    <property type="entry name" value="Winged helix' DNA-binding domain"/>
    <property type="match status" value="1"/>
</dbReference>
<dbReference type="GO" id="GO:0003677">
    <property type="term" value="F:DNA binding"/>
    <property type="evidence" value="ECO:0007669"/>
    <property type="project" value="InterPro"/>
</dbReference>
<dbReference type="InterPro" id="IPR005471">
    <property type="entry name" value="Tscrpt_reg_IclR_N"/>
</dbReference>
<feature type="domain" description="HTH iclR-type" evidence="1">
    <location>
        <begin position="10"/>
        <end position="95"/>
    </location>
</feature>
<dbReference type="OrthoDB" id="8357778at2"/>
<evidence type="ECO:0000259" key="1">
    <source>
        <dbReference type="SMART" id="SM00346"/>
    </source>
</evidence>
<dbReference type="RefSeq" id="WP_035081077.1">
    <property type="nucleotide sequence ID" value="NZ_JQGC01000006.1"/>
</dbReference>
<dbReference type="InterPro" id="IPR050707">
    <property type="entry name" value="HTH_MetabolicPath_Reg"/>
</dbReference>
<dbReference type="EMBL" id="JQGC01000006">
    <property type="protein sequence ID" value="KFL31392.1"/>
    <property type="molecule type" value="Genomic_DNA"/>
</dbReference>
<dbReference type="AlphaFoldDB" id="A0A087M3D9"/>